<dbReference type="InterPro" id="IPR052158">
    <property type="entry name" value="INH-QAR"/>
</dbReference>
<evidence type="ECO:0000256" key="1">
    <source>
        <dbReference type="ARBA" id="ARBA00023015"/>
    </source>
</evidence>
<dbReference type="Gene3D" id="1.10.10.60">
    <property type="entry name" value="Homeodomain-like"/>
    <property type="match status" value="1"/>
</dbReference>
<dbReference type="PANTHER" id="PTHR43130">
    <property type="entry name" value="ARAC-FAMILY TRANSCRIPTIONAL REGULATOR"/>
    <property type="match status" value="1"/>
</dbReference>
<keyword evidence="2" id="KW-0804">Transcription</keyword>
<dbReference type="EMBL" id="QZCE01000001">
    <property type="protein sequence ID" value="NEZ62387.1"/>
    <property type="molecule type" value="Genomic_DNA"/>
</dbReference>
<dbReference type="Proteomes" id="UP000473574">
    <property type="component" value="Unassembled WGS sequence"/>
</dbReference>
<evidence type="ECO:0000259" key="3">
    <source>
        <dbReference type="PROSITE" id="PS01124"/>
    </source>
</evidence>
<dbReference type="RefSeq" id="WP_163660785.1">
    <property type="nucleotide sequence ID" value="NZ_QZCE01000001.1"/>
</dbReference>
<dbReference type="InterPro" id="IPR018060">
    <property type="entry name" value="HTH_AraC"/>
</dbReference>
<dbReference type="SUPFAM" id="SSF46689">
    <property type="entry name" value="Homeodomain-like"/>
    <property type="match status" value="2"/>
</dbReference>
<dbReference type="CDD" id="cd03138">
    <property type="entry name" value="GATase1_AraC_2"/>
    <property type="match status" value="1"/>
</dbReference>
<evidence type="ECO:0000313" key="4">
    <source>
        <dbReference type="EMBL" id="NEZ62387.1"/>
    </source>
</evidence>
<dbReference type="AlphaFoldDB" id="A0A6M0S1M5"/>
<dbReference type="Pfam" id="PF12833">
    <property type="entry name" value="HTH_18"/>
    <property type="match status" value="1"/>
</dbReference>
<dbReference type="InterPro" id="IPR029062">
    <property type="entry name" value="Class_I_gatase-like"/>
</dbReference>
<feature type="domain" description="HTH araC/xylS-type" evidence="3">
    <location>
        <begin position="218"/>
        <end position="316"/>
    </location>
</feature>
<dbReference type="PANTHER" id="PTHR43130:SF3">
    <property type="entry name" value="HTH-TYPE TRANSCRIPTIONAL REGULATOR RV1931C"/>
    <property type="match status" value="1"/>
</dbReference>
<protein>
    <submittedName>
        <fullName evidence="4">GlxA family transcriptional regulator</fullName>
    </submittedName>
</protein>
<dbReference type="SMART" id="SM00342">
    <property type="entry name" value="HTH_ARAC"/>
    <property type="match status" value="1"/>
</dbReference>
<name>A0A6M0S1M5_9CYAN</name>
<dbReference type="PROSITE" id="PS01124">
    <property type="entry name" value="HTH_ARAC_FAMILY_2"/>
    <property type="match status" value="1"/>
</dbReference>
<reference evidence="4 5" key="1">
    <citation type="journal article" date="2020" name="Microb. Ecol.">
        <title>Ecogenomics of the Marine Benthic Filamentous Cyanobacterium Adonisia.</title>
        <authorList>
            <person name="Walter J.M."/>
            <person name="Coutinho F.H."/>
            <person name="Leomil L."/>
            <person name="Hargreaves P.I."/>
            <person name="Campeao M.E."/>
            <person name="Vieira V.V."/>
            <person name="Silva B.S."/>
            <person name="Fistarol G.O."/>
            <person name="Salomon P.S."/>
            <person name="Sawabe T."/>
            <person name="Mino S."/>
            <person name="Hosokawa M."/>
            <person name="Miyashita H."/>
            <person name="Maruyama F."/>
            <person name="van Verk M.C."/>
            <person name="Dutilh B.E."/>
            <person name="Thompson C.C."/>
            <person name="Thompson F.L."/>
        </authorList>
    </citation>
    <scope>NUCLEOTIDE SEQUENCE [LARGE SCALE GENOMIC DNA]</scope>
    <source>
        <strain evidence="4 5">CCMR0082</strain>
    </source>
</reference>
<dbReference type="Gene3D" id="3.40.50.880">
    <property type="match status" value="1"/>
</dbReference>
<accession>A0A6M0S1M5</accession>
<sequence>MVQQITIGLLMYPGAQLSAVYGLTDLFFTANRIAMEHTPRTVEPLSVSRWQLAPKSGSVEVLDNTDCPNQLTVVIIPPNLESQGTDEPDVVLLDWLKTQHDGGAVICSICTAAFVLARTGLLDGRPATTHWALKEVLATQFPKVRVRTEQMVIEDGDIITAGGVTAWIDLGLRLIDRFLGPSVMLEVAQFFLIDPNGREQRFYSKFAPQFYHGDEAILRVQHWLQAHYSESISIADMTTVAVLGERTFLRRFKKATGMKPIEYLQALRVGKARELLEFSQTSFSEIAWKVGYEDQGAFRKVFYRLIGLQPSEYRRRFSVRVITDVTS</sequence>
<dbReference type="Pfam" id="PF01965">
    <property type="entry name" value="DJ-1_PfpI"/>
    <property type="match status" value="1"/>
</dbReference>
<proteinExistence type="predicted"/>
<organism evidence="4 5">
    <name type="scientific">Adonisia turfae CCMR0082</name>
    <dbReference type="NCBI Taxonomy" id="2304604"/>
    <lineage>
        <taxon>Bacteria</taxon>
        <taxon>Bacillati</taxon>
        <taxon>Cyanobacteriota</taxon>
        <taxon>Adonisia</taxon>
        <taxon>Adonisia turfae</taxon>
    </lineage>
</organism>
<evidence type="ECO:0000313" key="5">
    <source>
        <dbReference type="Proteomes" id="UP000473574"/>
    </source>
</evidence>
<keyword evidence="1" id="KW-0805">Transcription regulation</keyword>
<gene>
    <name evidence="4" type="ORF">D0962_06270</name>
</gene>
<evidence type="ECO:0000256" key="2">
    <source>
        <dbReference type="ARBA" id="ARBA00023163"/>
    </source>
</evidence>
<dbReference type="GO" id="GO:0043565">
    <property type="term" value="F:sequence-specific DNA binding"/>
    <property type="evidence" value="ECO:0007669"/>
    <property type="project" value="InterPro"/>
</dbReference>
<dbReference type="InterPro" id="IPR002818">
    <property type="entry name" value="DJ-1/PfpI"/>
</dbReference>
<dbReference type="InterPro" id="IPR009057">
    <property type="entry name" value="Homeodomain-like_sf"/>
</dbReference>
<dbReference type="GO" id="GO:0003700">
    <property type="term" value="F:DNA-binding transcription factor activity"/>
    <property type="evidence" value="ECO:0007669"/>
    <property type="project" value="InterPro"/>
</dbReference>
<comment type="caution">
    <text evidence="4">The sequence shown here is derived from an EMBL/GenBank/DDBJ whole genome shotgun (WGS) entry which is preliminary data.</text>
</comment>
<dbReference type="SUPFAM" id="SSF52317">
    <property type="entry name" value="Class I glutamine amidotransferase-like"/>
    <property type="match status" value="1"/>
</dbReference>